<feature type="transmembrane region" description="Helical" evidence="6">
    <location>
        <begin position="362"/>
        <end position="382"/>
    </location>
</feature>
<reference evidence="7" key="1">
    <citation type="journal article" date="2014" name="Int. J. Syst. Evol. Microbiol.">
        <title>Complete genome sequence of Corynebacterium casei LMG S-19264T (=DSM 44701T), isolated from a smear-ripened cheese.</title>
        <authorList>
            <consortium name="US DOE Joint Genome Institute (JGI-PGF)"/>
            <person name="Walter F."/>
            <person name="Albersmeier A."/>
            <person name="Kalinowski J."/>
            <person name="Ruckert C."/>
        </authorList>
    </citation>
    <scope>NUCLEOTIDE SEQUENCE</scope>
    <source>
        <strain evidence="7">CGMCC 1.12919</strain>
    </source>
</reference>
<evidence type="ECO:0000256" key="5">
    <source>
        <dbReference type="ARBA" id="ARBA00023136"/>
    </source>
</evidence>
<feature type="transmembrane region" description="Helical" evidence="6">
    <location>
        <begin position="394"/>
        <end position="412"/>
    </location>
</feature>
<dbReference type="RefSeq" id="WP_188611577.1">
    <property type="nucleotide sequence ID" value="NZ_BMGG01000009.1"/>
</dbReference>
<dbReference type="GO" id="GO:0015297">
    <property type="term" value="F:antiporter activity"/>
    <property type="evidence" value="ECO:0007669"/>
    <property type="project" value="InterPro"/>
</dbReference>
<accession>A0A916USV4</accession>
<dbReference type="Proteomes" id="UP000637002">
    <property type="component" value="Unassembled WGS sequence"/>
</dbReference>
<feature type="transmembrane region" description="Helical" evidence="6">
    <location>
        <begin position="318"/>
        <end position="342"/>
    </location>
</feature>
<dbReference type="PANTHER" id="PTHR42893:SF46">
    <property type="entry name" value="PROTEIN DETOXIFICATION 44, CHLOROPLASTIC"/>
    <property type="match status" value="1"/>
</dbReference>
<evidence type="ECO:0000313" key="8">
    <source>
        <dbReference type="Proteomes" id="UP000637002"/>
    </source>
</evidence>
<feature type="transmembrane region" description="Helical" evidence="6">
    <location>
        <begin position="169"/>
        <end position="191"/>
    </location>
</feature>
<keyword evidence="8" id="KW-1185">Reference proteome</keyword>
<comment type="similarity">
    <text evidence="2">Belongs to the multi antimicrobial extrusion (MATE) (TC 2.A.66.1) family.</text>
</comment>
<name>A0A916USV4_9HYPH</name>
<evidence type="ECO:0000256" key="6">
    <source>
        <dbReference type="SAM" id="Phobius"/>
    </source>
</evidence>
<feature type="transmembrane region" description="Helical" evidence="6">
    <location>
        <begin position="101"/>
        <end position="121"/>
    </location>
</feature>
<evidence type="ECO:0000256" key="1">
    <source>
        <dbReference type="ARBA" id="ARBA00004141"/>
    </source>
</evidence>
<evidence type="ECO:0000313" key="7">
    <source>
        <dbReference type="EMBL" id="GGC83375.1"/>
    </source>
</evidence>
<dbReference type="AlphaFoldDB" id="A0A916USV4"/>
<dbReference type="PANTHER" id="PTHR42893">
    <property type="entry name" value="PROTEIN DETOXIFICATION 44, CHLOROPLASTIC-RELATED"/>
    <property type="match status" value="1"/>
</dbReference>
<evidence type="ECO:0000256" key="4">
    <source>
        <dbReference type="ARBA" id="ARBA00022989"/>
    </source>
</evidence>
<dbReference type="Pfam" id="PF01554">
    <property type="entry name" value="MatE"/>
    <property type="match status" value="2"/>
</dbReference>
<feature type="transmembrane region" description="Helical" evidence="6">
    <location>
        <begin position="418"/>
        <end position="436"/>
    </location>
</feature>
<feature type="transmembrane region" description="Helical" evidence="6">
    <location>
        <begin position="52"/>
        <end position="74"/>
    </location>
</feature>
<dbReference type="GO" id="GO:0005886">
    <property type="term" value="C:plasma membrane"/>
    <property type="evidence" value="ECO:0007669"/>
    <property type="project" value="TreeGrafter"/>
</dbReference>
<protein>
    <submittedName>
        <fullName evidence="7">MATE family efflux transporter</fullName>
    </submittedName>
</protein>
<evidence type="ECO:0000256" key="2">
    <source>
        <dbReference type="ARBA" id="ARBA00010199"/>
    </source>
</evidence>
<dbReference type="InterPro" id="IPR002528">
    <property type="entry name" value="MATE_fam"/>
</dbReference>
<reference evidence="7" key="2">
    <citation type="submission" date="2020-09" db="EMBL/GenBank/DDBJ databases">
        <authorList>
            <person name="Sun Q."/>
            <person name="Zhou Y."/>
        </authorList>
    </citation>
    <scope>NUCLEOTIDE SEQUENCE</scope>
    <source>
        <strain evidence="7">CGMCC 1.12919</strain>
    </source>
</reference>
<dbReference type="CDD" id="cd13136">
    <property type="entry name" value="MATE_DinF_like"/>
    <property type="match status" value="1"/>
</dbReference>
<dbReference type="GO" id="GO:0042910">
    <property type="term" value="F:xenobiotic transmembrane transporter activity"/>
    <property type="evidence" value="ECO:0007669"/>
    <property type="project" value="InterPro"/>
</dbReference>
<evidence type="ECO:0000256" key="3">
    <source>
        <dbReference type="ARBA" id="ARBA00022692"/>
    </source>
</evidence>
<keyword evidence="3 6" id="KW-0812">Transmembrane</keyword>
<comment type="subcellular location">
    <subcellularLocation>
        <location evidence="1">Membrane</location>
        <topology evidence="1">Multi-pass membrane protein</topology>
    </subcellularLocation>
</comment>
<keyword evidence="4 6" id="KW-1133">Transmembrane helix</keyword>
<comment type="caution">
    <text evidence="7">The sequence shown here is derived from an EMBL/GenBank/DDBJ whole genome shotgun (WGS) entry which is preliminary data.</text>
</comment>
<feature type="transmembrane region" description="Helical" evidence="6">
    <location>
        <begin position="197"/>
        <end position="218"/>
    </location>
</feature>
<feature type="transmembrane region" description="Helical" evidence="6">
    <location>
        <begin position="20"/>
        <end position="40"/>
    </location>
</feature>
<organism evidence="7 8">
    <name type="scientific">Chelatococcus reniformis</name>
    <dbReference type="NCBI Taxonomy" id="1494448"/>
    <lineage>
        <taxon>Bacteria</taxon>
        <taxon>Pseudomonadati</taxon>
        <taxon>Pseudomonadota</taxon>
        <taxon>Alphaproteobacteria</taxon>
        <taxon>Hyphomicrobiales</taxon>
        <taxon>Chelatococcaceae</taxon>
        <taxon>Chelatococcus</taxon>
    </lineage>
</organism>
<gene>
    <name evidence="7" type="primary">dinF</name>
    <name evidence="7" type="ORF">GCM10010994_46570</name>
</gene>
<feature type="transmembrane region" description="Helical" evidence="6">
    <location>
        <begin position="280"/>
        <end position="298"/>
    </location>
</feature>
<dbReference type="NCBIfam" id="TIGR00797">
    <property type="entry name" value="matE"/>
    <property type="match status" value="1"/>
</dbReference>
<sequence length="458" mass="47035">MAAEAARPGVRAIQATHRRFVTLAVPMMLSHVTTPLLGLVDATVIGRLGDAALLGGVALGAVVFDFLFWAFGALRMGTAGLTAQAYGGGDDHEIDATLARALVAAALVGLVLIGLQGPLATSALALMGGSDAVAGAAHTYITIRIFAAPFTLANFAILGSVIGRARTDLGLLLQVGINCLNILLALVFVGWLHWGVAGVAAATVLAEMAGAGLGLMVLRHLGARPWAVPRAALLEAGALKRMVAVNVDIMVRTVALVGAFAFFTAQGARSSDTLLAANAVLYNLFLIGSYFLDGFATAAEQLGGQAFGGRDGAGFRKVVRLALIWSVGVGCIVSLAALAGGGAFIDLVTTNEAVRAAARQDLVFAALTPALGAAAFAFDGIYIGATWTRAMRNLMLAAFALFIAAALLLRPLGNDGLWLAMLLFLAGRGFGQAALYPSLLRRSFAAAPSPEPKALQMS</sequence>
<feature type="transmembrane region" description="Helical" evidence="6">
    <location>
        <begin position="249"/>
        <end position="268"/>
    </location>
</feature>
<dbReference type="EMBL" id="BMGG01000009">
    <property type="protein sequence ID" value="GGC83375.1"/>
    <property type="molecule type" value="Genomic_DNA"/>
</dbReference>
<feature type="transmembrane region" description="Helical" evidence="6">
    <location>
        <begin position="141"/>
        <end position="162"/>
    </location>
</feature>
<dbReference type="InterPro" id="IPR044644">
    <property type="entry name" value="DinF-like"/>
</dbReference>
<keyword evidence="5 6" id="KW-0472">Membrane</keyword>
<proteinExistence type="inferred from homology"/>